<proteinExistence type="predicted"/>
<evidence type="ECO:0000313" key="2">
    <source>
        <dbReference type="EMBL" id="KAG7392393.1"/>
    </source>
</evidence>
<evidence type="ECO:0008006" key="4">
    <source>
        <dbReference type="Google" id="ProtNLM"/>
    </source>
</evidence>
<dbReference type="OrthoDB" id="93559at2759"/>
<dbReference type="AlphaFoldDB" id="A0A8T1WKC5"/>
<accession>A0A8T1WKC5</accession>
<reference evidence="2" key="1">
    <citation type="submission" date="2021-02" db="EMBL/GenBank/DDBJ databases">
        <authorList>
            <person name="Palmer J.M."/>
        </authorList>
    </citation>
    <scope>NUCLEOTIDE SEQUENCE</scope>
    <source>
        <strain evidence="2">SCRP734</strain>
    </source>
</reference>
<keyword evidence="3" id="KW-1185">Reference proteome</keyword>
<feature type="signal peptide" evidence="1">
    <location>
        <begin position="1"/>
        <end position="20"/>
    </location>
</feature>
<evidence type="ECO:0000313" key="3">
    <source>
        <dbReference type="Proteomes" id="UP000694044"/>
    </source>
</evidence>
<sequence>MLKSIFAIVLAAVAVSSSQATCVDGEEEISVQGIDGYFCVAGESCAGPNSLGLCPDEQNGLEFGSYCELLETGVYGCKPYSGWDSLSSAEYDAPLNCTGNIAGESPVSVVDGDGTFCSASPVCSGTIAGNCPSSQDGLPTGSVCVIIETGVYGCVLP</sequence>
<protein>
    <recommendedName>
        <fullName evidence="4">Kazal-like domain-containing protein</fullName>
    </recommendedName>
</protein>
<keyword evidence="1" id="KW-0732">Signal</keyword>
<organism evidence="2 3">
    <name type="scientific">Phytophthora pseudosyringae</name>
    <dbReference type="NCBI Taxonomy" id="221518"/>
    <lineage>
        <taxon>Eukaryota</taxon>
        <taxon>Sar</taxon>
        <taxon>Stramenopiles</taxon>
        <taxon>Oomycota</taxon>
        <taxon>Peronosporomycetes</taxon>
        <taxon>Peronosporales</taxon>
        <taxon>Peronosporaceae</taxon>
        <taxon>Phytophthora</taxon>
    </lineage>
</organism>
<evidence type="ECO:0000256" key="1">
    <source>
        <dbReference type="SAM" id="SignalP"/>
    </source>
</evidence>
<dbReference type="Proteomes" id="UP000694044">
    <property type="component" value="Unassembled WGS sequence"/>
</dbReference>
<dbReference type="EMBL" id="JAGDFM010000011">
    <property type="protein sequence ID" value="KAG7392393.1"/>
    <property type="molecule type" value="Genomic_DNA"/>
</dbReference>
<gene>
    <name evidence="2" type="ORF">PHYPSEUDO_000801</name>
</gene>
<feature type="chain" id="PRO_5035731446" description="Kazal-like domain-containing protein" evidence="1">
    <location>
        <begin position="21"/>
        <end position="157"/>
    </location>
</feature>
<comment type="caution">
    <text evidence="2">The sequence shown here is derived from an EMBL/GenBank/DDBJ whole genome shotgun (WGS) entry which is preliminary data.</text>
</comment>
<name>A0A8T1WKC5_9STRA</name>